<organism evidence="8 9">
    <name type="scientific">Sphingobacterium kitahiroshimense</name>
    <dbReference type="NCBI Taxonomy" id="470446"/>
    <lineage>
        <taxon>Bacteria</taxon>
        <taxon>Pseudomonadati</taxon>
        <taxon>Bacteroidota</taxon>
        <taxon>Sphingobacteriia</taxon>
        <taxon>Sphingobacteriales</taxon>
        <taxon>Sphingobacteriaceae</taxon>
        <taxon>Sphingobacterium</taxon>
    </lineage>
</organism>
<evidence type="ECO:0000256" key="3">
    <source>
        <dbReference type="ARBA" id="ARBA00022670"/>
    </source>
</evidence>
<dbReference type="InterPro" id="IPR040921">
    <property type="entry name" value="Peptidase_S66C"/>
</dbReference>
<dbReference type="CDD" id="cd07025">
    <property type="entry name" value="Peptidase_S66"/>
    <property type="match status" value="1"/>
</dbReference>
<dbReference type="Gene3D" id="3.40.50.10740">
    <property type="entry name" value="Class I glutamine amidotransferase-like"/>
    <property type="match status" value="1"/>
</dbReference>
<evidence type="ECO:0000313" key="8">
    <source>
        <dbReference type="EMBL" id="MEN5380554.1"/>
    </source>
</evidence>
<dbReference type="SUPFAM" id="SSF52317">
    <property type="entry name" value="Class I glutamine amidotransferase-like"/>
    <property type="match status" value="1"/>
</dbReference>
<comment type="caution">
    <text evidence="8">The sequence shown here is derived from an EMBL/GenBank/DDBJ whole genome shotgun (WGS) entry which is preliminary data.</text>
</comment>
<dbReference type="PIRSF" id="PIRSF028757">
    <property type="entry name" value="LD-carboxypeptidase"/>
    <property type="match status" value="1"/>
</dbReference>
<gene>
    <name evidence="8" type="ORF">ABE541_25060</name>
</gene>
<dbReference type="PANTHER" id="PTHR30237">
    <property type="entry name" value="MURAMOYLTETRAPEPTIDE CARBOXYPEPTIDASE"/>
    <property type="match status" value="1"/>
</dbReference>
<dbReference type="InterPro" id="IPR040449">
    <property type="entry name" value="Peptidase_S66_N"/>
</dbReference>
<dbReference type="EMBL" id="JBDJNQ010000019">
    <property type="protein sequence ID" value="MEN5380554.1"/>
    <property type="molecule type" value="Genomic_DNA"/>
</dbReference>
<keyword evidence="9" id="KW-1185">Reference proteome</keyword>
<dbReference type="InterPro" id="IPR003507">
    <property type="entry name" value="S66_fam"/>
</dbReference>
<evidence type="ECO:0000259" key="6">
    <source>
        <dbReference type="Pfam" id="PF02016"/>
    </source>
</evidence>
<dbReference type="InterPro" id="IPR027478">
    <property type="entry name" value="LdcA_N"/>
</dbReference>
<dbReference type="InterPro" id="IPR027461">
    <property type="entry name" value="Carboxypeptidase_A_C_sf"/>
</dbReference>
<evidence type="ECO:0000256" key="2">
    <source>
        <dbReference type="ARBA" id="ARBA00022645"/>
    </source>
</evidence>
<evidence type="ECO:0000313" key="9">
    <source>
        <dbReference type="Proteomes" id="UP001409291"/>
    </source>
</evidence>
<feature type="domain" description="LD-carboxypeptidase C-terminal" evidence="7">
    <location>
        <begin position="218"/>
        <end position="334"/>
    </location>
</feature>
<keyword evidence="4" id="KW-0378">Hydrolase</keyword>
<keyword evidence="3" id="KW-0645">Protease</keyword>
<sequence>MDKRTFLKSLGLVATGIPALSFAKEDFFETKADQKKLLAQVLRKGDTIGLIAPAGVIDTEEAIVMTREIFENFGFKIKEGKHIRSRYGNFAGKDEERLADIHSMFADKEVKAIVCIRGGAGASRLLPHIDYQLIANNPKVLLGYSDITALIMAFYKKTGLISFHGAVGISTWSNTVAKNFENQFFLNQPAQFANPTEKGDNFIQYKERITTLNSGQATGTLLGGNLTLLSGLCGSAYLPDFKNAILFLEEVDENIERVDRMFCQLKLAGILDQIKGFVFGKCTDCGPAGGYGSLTLEQVLNDYIKPLGIPAYSGAMIGHIANQFILPVGAQVKIDADKGTITLLEKVLKD</sequence>
<comment type="similarity">
    <text evidence="1">Belongs to the peptidase S66 family.</text>
</comment>
<keyword evidence="2" id="KW-0121">Carboxypeptidase</keyword>
<dbReference type="Pfam" id="PF17676">
    <property type="entry name" value="Peptidase_S66C"/>
    <property type="match status" value="1"/>
</dbReference>
<dbReference type="Pfam" id="PF02016">
    <property type="entry name" value="Peptidase_S66"/>
    <property type="match status" value="1"/>
</dbReference>
<proteinExistence type="inferred from homology"/>
<dbReference type="PANTHER" id="PTHR30237:SF2">
    <property type="entry name" value="MUREIN TETRAPEPTIDE CARBOXYPEPTIDASE"/>
    <property type="match status" value="1"/>
</dbReference>
<dbReference type="InterPro" id="IPR029062">
    <property type="entry name" value="Class_I_gatase-like"/>
</dbReference>
<evidence type="ECO:0000256" key="4">
    <source>
        <dbReference type="ARBA" id="ARBA00022801"/>
    </source>
</evidence>
<evidence type="ECO:0000259" key="7">
    <source>
        <dbReference type="Pfam" id="PF17676"/>
    </source>
</evidence>
<dbReference type="RefSeq" id="WP_346583427.1">
    <property type="nucleotide sequence ID" value="NZ_JBDJLH010000009.1"/>
</dbReference>
<evidence type="ECO:0000256" key="1">
    <source>
        <dbReference type="ARBA" id="ARBA00010233"/>
    </source>
</evidence>
<dbReference type="SUPFAM" id="SSF141986">
    <property type="entry name" value="LD-carboxypeptidase A C-terminal domain-like"/>
    <property type="match status" value="1"/>
</dbReference>
<dbReference type="Gene3D" id="3.50.30.60">
    <property type="entry name" value="LD-carboxypeptidase A C-terminal domain-like"/>
    <property type="match status" value="1"/>
</dbReference>
<feature type="domain" description="LD-carboxypeptidase N-terminal" evidence="6">
    <location>
        <begin position="48"/>
        <end position="165"/>
    </location>
</feature>
<name>A0ABV0C145_9SPHI</name>
<evidence type="ECO:0000256" key="5">
    <source>
        <dbReference type="ARBA" id="ARBA00022825"/>
    </source>
</evidence>
<dbReference type="Proteomes" id="UP001409291">
    <property type="component" value="Unassembled WGS sequence"/>
</dbReference>
<protein>
    <submittedName>
        <fullName evidence="8">LD-carboxypeptidase</fullName>
    </submittedName>
</protein>
<accession>A0ABV0C145</accession>
<reference evidence="8 9" key="1">
    <citation type="submission" date="2024-04" db="EMBL/GenBank/DDBJ databases">
        <title>WGS of bacteria from Torrens River.</title>
        <authorList>
            <person name="Wyrsch E.R."/>
            <person name="Drigo B."/>
        </authorList>
    </citation>
    <scope>NUCLEOTIDE SEQUENCE [LARGE SCALE GENOMIC DNA]</scope>
    <source>
        <strain evidence="8 9">TWI391</strain>
    </source>
</reference>
<keyword evidence="5" id="KW-0720">Serine protease</keyword>